<reference evidence="2" key="2">
    <citation type="journal article" date="2024" name="Plant">
        <title>Genomic evolution and insights into agronomic trait innovations of Sesamum species.</title>
        <authorList>
            <person name="Miao H."/>
            <person name="Wang L."/>
            <person name="Qu L."/>
            <person name="Liu H."/>
            <person name="Sun Y."/>
            <person name="Le M."/>
            <person name="Wang Q."/>
            <person name="Wei S."/>
            <person name="Zheng Y."/>
            <person name="Lin W."/>
            <person name="Duan Y."/>
            <person name="Cao H."/>
            <person name="Xiong S."/>
            <person name="Wang X."/>
            <person name="Wei L."/>
            <person name="Li C."/>
            <person name="Ma Q."/>
            <person name="Ju M."/>
            <person name="Zhao R."/>
            <person name="Li G."/>
            <person name="Mu C."/>
            <person name="Tian Q."/>
            <person name="Mei H."/>
            <person name="Zhang T."/>
            <person name="Gao T."/>
            <person name="Zhang H."/>
        </authorList>
    </citation>
    <scope>NUCLEOTIDE SEQUENCE</scope>
    <source>
        <strain evidence="2">G02</strain>
    </source>
</reference>
<sequence>MALTSLAKFLQEPIQKGASLGMTHELREHDPKHTFRVQVSKPVASDSNTDSTRPSPESSETRTIGSQEVQTPNDVSQTSTSEVKEGEISFRLMTPLRLILTG</sequence>
<name>A0AAW2JQJ4_SESRA</name>
<accession>A0AAW2JQJ4</accession>
<organism evidence="2">
    <name type="scientific">Sesamum radiatum</name>
    <name type="common">Black benniseed</name>
    <dbReference type="NCBI Taxonomy" id="300843"/>
    <lineage>
        <taxon>Eukaryota</taxon>
        <taxon>Viridiplantae</taxon>
        <taxon>Streptophyta</taxon>
        <taxon>Embryophyta</taxon>
        <taxon>Tracheophyta</taxon>
        <taxon>Spermatophyta</taxon>
        <taxon>Magnoliopsida</taxon>
        <taxon>eudicotyledons</taxon>
        <taxon>Gunneridae</taxon>
        <taxon>Pentapetalae</taxon>
        <taxon>asterids</taxon>
        <taxon>lamiids</taxon>
        <taxon>Lamiales</taxon>
        <taxon>Pedaliaceae</taxon>
        <taxon>Sesamum</taxon>
    </lineage>
</organism>
<comment type="caution">
    <text evidence="2">The sequence shown here is derived from an EMBL/GenBank/DDBJ whole genome shotgun (WGS) entry which is preliminary data.</text>
</comment>
<reference evidence="2" key="1">
    <citation type="submission" date="2020-06" db="EMBL/GenBank/DDBJ databases">
        <authorList>
            <person name="Li T."/>
            <person name="Hu X."/>
            <person name="Zhang T."/>
            <person name="Song X."/>
            <person name="Zhang H."/>
            <person name="Dai N."/>
            <person name="Sheng W."/>
            <person name="Hou X."/>
            <person name="Wei L."/>
        </authorList>
    </citation>
    <scope>NUCLEOTIDE SEQUENCE</scope>
    <source>
        <strain evidence="2">G02</strain>
        <tissue evidence="2">Leaf</tissue>
    </source>
</reference>
<evidence type="ECO:0000256" key="1">
    <source>
        <dbReference type="SAM" id="MobiDB-lite"/>
    </source>
</evidence>
<evidence type="ECO:0000313" key="2">
    <source>
        <dbReference type="EMBL" id="KAL0295931.1"/>
    </source>
</evidence>
<dbReference type="AlphaFoldDB" id="A0AAW2JQJ4"/>
<feature type="region of interest" description="Disordered" evidence="1">
    <location>
        <begin position="37"/>
        <end position="83"/>
    </location>
</feature>
<dbReference type="EMBL" id="JACGWJ010000032">
    <property type="protein sequence ID" value="KAL0295931.1"/>
    <property type="molecule type" value="Genomic_DNA"/>
</dbReference>
<protein>
    <submittedName>
        <fullName evidence="2">Uncharacterized protein</fullName>
    </submittedName>
</protein>
<proteinExistence type="predicted"/>
<gene>
    <name evidence="2" type="ORF">Sradi_6645200</name>
</gene>
<feature type="compositionally biased region" description="Polar residues" evidence="1">
    <location>
        <begin position="45"/>
        <end position="81"/>
    </location>
</feature>